<dbReference type="PANTHER" id="PTHR34387:SF2">
    <property type="entry name" value="SLR1258 PROTEIN"/>
    <property type="match status" value="1"/>
</dbReference>
<dbReference type="EMBL" id="CADDTS010000012">
    <property type="protein sequence ID" value="CAB1209841.1"/>
    <property type="molecule type" value="Genomic_DNA"/>
</dbReference>
<comment type="caution">
    <text evidence="2">The sequence shown here is derived from an EMBL/GenBank/DDBJ whole genome shotgun (WGS) entry which is preliminary data.</text>
</comment>
<keyword evidence="1" id="KW-0812">Transmembrane</keyword>
<dbReference type="Proteomes" id="UP000489961">
    <property type="component" value="Unassembled WGS sequence"/>
</dbReference>
<accession>A0A811G871</accession>
<gene>
    <name evidence="2" type="ORF">SFB21_0632</name>
</gene>
<protein>
    <recommendedName>
        <fullName evidence="4">SIMPL domain-containing protein</fullName>
    </recommendedName>
</protein>
<dbReference type="InterPro" id="IPR007497">
    <property type="entry name" value="SIMPL/DUF541"/>
</dbReference>
<keyword evidence="1" id="KW-0472">Membrane</keyword>
<keyword evidence="1" id="KW-1133">Transmembrane helix</keyword>
<proteinExistence type="predicted"/>
<evidence type="ECO:0000256" key="1">
    <source>
        <dbReference type="SAM" id="Phobius"/>
    </source>
</evidence>
<dbReference type="GO" id="GO:0006974">
    <property type="term" value="P:DNA damage response"/>
    <property type="evidence" value="ECO:0007669"/>
    <property type="project" value="TreeGrafter"/>
</dbReference>
<dbReference type="Pfam" id="PF04402">
    <property type="entry name" value="SIMPL"/>
    <property type="match status" value="1"/>
</dbReference>
<dbReference type="InterPro" id="IPR052022">
    <property type="entry name" value="26kDa_periplasmic_antigen"/>
</dbReference>
<dbReference type="AlphaFoldDB" id="A0A811G871"/>
<reference evidence="2 3" key="1">
    <citation type="submission" date="2020-02" db="EMBL/GenBank/DDBJ databases">
        <authorList>
            <person name="Chaudhuri R."/>
        </authorList>
    </citation>
    <scope>NUCLEOTIDE SEQUENCE [LARGE SCALE GENOMIC DNA]</scope>
    <source>
        <strain evidence="2">SFB21</strain>
    </source>
</reference>
<dbReference type="Gene3D" id="3.30.70.2970">
    <property type="entry name" value="Protein of unknown function (DUF541), domain 2"/>
    <property type="match status" value="1"/>
</dbReference>
<dbReference type="PANTHER" id="PTHR34387">
    <property type="entry name" value="SLR1258 PROTEIN"/>
    <property type="match status" value="1"/>
</dbReference>
<dbReference type="PIRSF" id="PIRSF029033">
    <property type="entry name" value="UCP029033"/>
    <property type="match status" value="1"/>
</dbReference>
<organism evidence="2 3">
    <name type="scientific">Acinetobacter bouvetii</name>
    <dbReference type="NCBI Taxonomy" id="202951"/>
    <lineage>
        <taxon>Bacteria</taxon>
        <taxon>Pseudomonadati</taxon>
        <taxon>Pseudomonadota</taxon>
        <taxon>Gammaproteobacteria</taxon>
        <taxon>Moraxellales</taxon>
        <taxon>Moraxellaceae</taxon>
        <taxon>Acinetobacter</taxon>
    </lineage>
</organism>
<feature type="transmembrane region" description="Helical" evidence="1">
    <location>
        <begin position="7"/>
        <end position="26"/>
    </location>
</feature>
<dbReference type="InterPro" id="IPR016907">
    <property type="entry name" value="UCP029033"/>
</dbReference>
<evidence type="ECO:0000313" key="2">
    <source>
        <dbReference type="EMBL" id="CAB1209841.1"/>
    </source>
</evidence>
<evidence type="ECO:0000313" key="3">
    <source>
        <dbReference type="Proteomes" id="UP000489961"/>
    </source>
</evidence>
<name>A0A811G871_9GAMM</name>
<evidence type="ECO:0008006" key="4">
    <source>
        <dbReference type="Google" id="ProtNLM"/>
    </source>
</evidence>
<sequence>MMSQFKPALILGAFICLGMIIAGWILGNSAVKIKQYERVVSVKGLSEREVKADVAVWPIRFSSASQDLTQLYDTMEIQTQQIQAFLKNEGFKAEEITTAAPVTTDKYAQQYGGDANVALRYTAHQTITVYTHRIDAVRAAQSRLVALGKKGIAFGGDDSGQRTEYLFTKLNDIKPAMIEQATENARTVAEKFAADSKSRLGKIKSANQGLFSIEDRDSNTPYLKKVRVVSTVDYYLAD</sequence>